<evidence type="ECO:0000313" key="5">
    <source>
        <dbReference type="EMBL" id="MBO1805780.1"/>
    </source>
</evidence>
<evidence type="ECO:0000256" key="3">
    <source>
        <dbReference type="ARBA" id="ARBA00023163"/>
    </source>
</evidence>
<dbReference type="GO" id="GO:0003677">
    <property type="term" value="F:DNA binding"/>
    <property type="evidence" value="ECO:0007669"/>
    <property type="project" value="UniProtKB-KW"/>
</dbReference>
<dbReference type="CDD" id="cd07377">
    <property type="entry name" value="WHTH_GntR"/>
    <property type="match status" value="1"/>
</dbReference>
<gene>
    <name evidence="5" type="ORF">J4H91_10690</name>
</gene>
<dbReference type="Pfam" id="PF00392">
    <property type="entry name" value="GntR"/>
    <property type="match status" value="1"/>
</dbReference>
<reference evidence="5" key="1">
    <citation type="submission" date="2021-03" db="EMBL/GenBank/DDBJ databases">
        <title>Leucobacter chromiisoli sp. nov., isolated from chromium-containing soil of chemical plant.</title>
        <authorList>
            <person name="Xu Z."/>
        </authorList>
    </citation>
    <scope>NUCLEOTIDE SEQUENCE</scope>
    <source>
        <strain evidence="5">A2</strain>
    </source>
</reference>
<dbReference type="InterPro" id="IPR011711">
    <property type="entry name" value="GntR_C"/>
</dbReference>
<dbReference type="PRINTS" id="PR00035">
    <property type="entry name" value="HTHGNTR"/>
</dbReference>
<dbReference type="SUPFAM" id="SSF46785">
    <property type="entry name" value="Winged helix' DNA-binding domain"/>
    <property type="match status" value="1"/>
</dbReference>
<organism evidence="5 6">
    <name type="scientific">Leucobacter ruminantium</name>
    <dbReference type="NCBI Taxonomy" id="1289170"/>
    <lineage>
        <taxon>Bacteria</taxon>
        <taxon>Bacillati</taxon>
        <taxon>Actinomycetota</taxon>
        <taxon>Actinomycetes</taxon>
        <taxon>Micrococcales</taxon>
        <taxon>Microbacteriaceae</taxon>
        <taxon>Leucobacter</taxon>
    </lineage>
</organism>
<dbReference type="Proteomes" id="UP000664398">
    <property type="component" value="Unassembled WGS sequence"/>
</dbReference>
<dbReference type="PANTHER" id="PTHR43537">
    <property type="entry name" value="TRANSCRIPTIONAL REGULATOR, GNTR FAMILY"/>
    <property type="match status" value="1"/>
</dbReference>
<dbReference type="SMART" id="SM00895">
    <property type="entry name" value="FCD"/>
    <property type="match status" value="1"/>
</dbReference>
<dbReference type="InterPro" id="IPR036388">
    <property type="entry name" value="WH-like_DNA-bd_sf"/>
</dbReference>
<dbReference type="GO" id="GO:0003700">
    <property type="term" value="F:DNA-binding transcription factor activity"/>
    <property type="evidence" value="ECO:0007669"/>
    <property type="project" value="InterPro"/>
</dbReference>
<comment type="caution">
    <text evidence="5">The sequence shown here is derived from an EMBL/GenBank/DDBJ whole genome shotgun (WGS) entry which is preliminary data.</text>
</comment>
<keyword evidence="2" id="KW-0238">DNA-binding</keyword>
<dbReference type="SMART" id="SM00345">
    <property type="entry name" value="HTH_GNTR"/>
    <property type="match status" value="1"/>
</dbReference>
<dbReference type="PROSITE" id="PS50949">
    <property type="entry name" value="HTH_GNTR"/>
    <property type="match status" value="1"/>
</dbReference>
<accession>A0A939LW11</accession>
<evidence type="ECO:0000256" key="2">
    <source>
        <dbReference type="ARBA" id="ARBA00023125"/>
    </source>
</evidence>
<sequence>MDTVRRTSSHRRAYDYLRSDVLVKPEVQGTFLSEQEVAEGAGVSRTPVREALRVLNAEGLVELIPNRGAFVPRLTTKQIHDLFEFRKLLECHAAETCLENGLDPTPGMLSALERQSQLISSDDDDAGFRFIAFDREFHFHLMQAADNDEITQTYERIETRQRMVGAAALTHRSRRADVCDEHRAIVDALRTGDIDAVREAIGSHLAITENVLRGDSA</sequence>
<dbReference type="InterPro" id="IPR000524">
    <property type="entry name" value="Tscrpt_reg_HTH_GntR"/>
</dbReference>
<evidence type="ECO:0000313" key="6">
    <source>
        <dbReference type="Proteomes" id="UP000664398"/>
    </source>
</evidence>
<evidence type="ECO:0000256" key="1">
    <source>
        <dbReference type="ARBA" id="ARBA00023015"/>
    </source>
</evidence>
<dbReference type="RefSeq" id="WP_208046245.1">
    <property type="nucleotide sequence ID" value="NZ_JAGDYL010000018.1"/>
</dbReference>
<dbReference type="Pfam" id="PF07729">
    <property type="entry name" value="FCD"/>
    <property type="match status" value="1"/>
</dbReference>
<dbReference type="InterPro" id="IPR036390">
    <property type="entry name" value="WH_DNA-bd_sf"/>
</dbReference>
<dbReference type="Gene3D" id="1.10.10.10">
    <property type="entry name" value="Winged helix-like DNA-binding domain superfamily/Winged helix DNA-binding domain"/>
    <property type="match status" value="1"/>
</dbReference>
<dbReference type="AlphaFoldDB" id="A0A939LW11"/>
<keyword evidence="6" id="KW-1185">Reference proteome</keyword>
<proteinExistence type="predicted"/>
<feature type="domain" description="HTH gntR-type" evidence="4">
    <location>
        <begin position="7"/>
        <end position="74"/>
    </location>
</feature>
<dbReference type="EMBL" id="JAGDYL010000018">
    <property type="protein sequence ID" value="MBO1805780.1"/>
    <property type="molecule type" value="Genomic_DNA"/>
</dbReference>
<dbReference type="SUPFAM" id="SSF48008">
    <property type="entry name" value="GntR ligand-binding domain-like"/>
    <property type="match status" value="1"/>
</dbReference>
<dbReference type="InterPro" id="IPR008920">
    <property type="entry name" value="TF_FadR/GntR_C"/>
</dbReference>
<keyword evidence="1" id="KW-0805">Transcription regulation</keyword>
<dbReference type="PANTHER" id="PTHR43537:SF24">
    <property type="entry name" value="GLUCONATE OPERON TRANSCRIPTIONAL REPRESSOR"/>
    <property type="match status" value="1"/>
</dbReference>
<evidence type="ECO:0000259" key="4">
    <source>
        <dbReference type="PROSITE" id="PS50949"/>
    </source>
</evidence>
<name>A0A939LW11_9MICO</name>
<protein>
    <submittedName>
        <fullName evidence="5">GntR family transcriptional regulator</fullName>
    </submittedName>
</protein>
<keyword evidence="3" id="KW-0804">Transcription</keyword>
<dbReference type="Gene3D" id="1.20.120.530">
    <property type="entry name" value="GntR ligand-binding domain-like"/>
    <property type="match status" value="1"/>
</dbReference>